<gene>
    <name evidence="2" type="ORF">BGAL_0078g00150</name>
</gene>
<evidence type="ECO:0000313" key="2">
    <source>
        <dbReference type="EMBL" id="THV52466.1"/>
    </source>
</evidence>
<accession>A0A4V4HV94</accession>
<proteinExistence type="predicted"/>
<feature type="compositionally biased region" description="Polar residues" evidence="1">
    <location>
        <begin position="52"/>
        <end position="62"/>
    </location>
</feature>
<sequence>MCWEFKDAFTDCPADCSKWKTTEKHPTYGEICSKFAHTGQHCKKPTRAILGENSQVQASGTNPDPGGPTETPDLNSNQLQIELHQNPHSAHQTATHTGFRGGLQSNLSSRQQRGVWHN</sequence>
<name>A0A4V4HV94_9HELO</name>
<feature type="compositionally biased region" description="Polar residues" evidence="1">
    <location>
        <begin position="103"/>
        <end position="112"/>
    </location>
</feature>
<protein>
    <submittedName>
        <fullName evidence="2">Uncharacterized protein</fullName>
    </submittedName>
</protein>
<feature type="region of interest" description="Disordered" evidence="1">
    <location>
        <begin position="50"/>
        <end position="118"/>
    </location>
</feature>
<dbReference type="AlphaFoldDB" id="A0A4V4HV94"/>
<feature type="compositionally biased region" description="Polar residues" evidence="1">
    <location>
        <begin position="86"/>
        <end position="96"/>
    </location>
</feature>
<reference evidence="2 3" key="1">
    <citation type="submission" date="2017-12" db="EMBL/GenBank/DDBJ databases">
        <title>Comparative genomics of Botrytis spp.</title>
        <authorList>
            <person name="Valero-Jimenez C.A."/>
            <person name="Tapia P."/>
            <person name="Veloso J."/>
            <person name="Silva-Moreno E."/>
            <person name="Staats M."/>
            <person name="Valdes J.H."/>
            <person name="Van Kan J.A.L."/>
        </authorList>
    </citation>
    <scope>NUCLEOTIDE SEQUENCE [LARGE SCALE GENOMIC DNA]</scope>
    <source>
        <strain evidence="2 3">MUCL435</strain>
    </source>
</reference>
<keyword evidence="3" id="KW-1185">Reference proteome</keyword>
<comment type="caution">
    <text evidence="2">The sequence shown here is derived from an EMBL/GenBank/DDBJ whole genome shotgun (WGS) entry which is preliminary data.</text>
</comment>
<organism evidence="2 3">
    <name type="scientific">Botrytis galanthina</name>
    <dbReference type="NCBI Taxonomy" id="278940"/>
    <lineage>
        <taxon>Eukaryota</taxon>
        <taxon>Fungi</taxon>
        <taxon>Dikarya</taxon>
        <taxon>Ascomycota</taxon>
        <taxon>Pezizomycotina</taxon>
        <taxon>Leotiomycetes</taxon>
        <taxon>Helotiales</taxon>
        <taxon>Sclerotiniaceae</taxon>
        <taxon>Botrytis</taxon>
    </lineage>
</organism>
<dbReference type="EMBL" id="PQXL01000078">
    <property type="protein sequence ID" value="THV52466.1"/>
    <property type="molecule type" value="Genomic_DNA"/>
</dbReference>
<dbReference type="OrthoDB" id="3460129at2759"/>
<evidence type="ECO:0000256" key="1">
    <source>
        <dbReference type="SAM" id="MobiDB-lite"/>
    </source>
</evidence>
<evidence type="ECO:0000313" key="3">
    <source>
        <dbReference type="Proteomes" id="UP000308671"/>
    </source>
</evidence>
<dbReference type="Proteomes" id="UP000308671">
    <property type="component" value="Unassembled WGS sequence"/>
</dbReference>